<dbReference type="EMBL" id="MU003498">
    <property type="protein sequence ID" value="KAF2474103.1"/>
    <property type="molecule type" value="Genomic_DNA"/>
</dbReference>
<comment type="caution">
    <text evidence="1">The sequence shown here is derived from an EMBL/GenBank/DDBJ whole genome shotgun (WGS) entry which is preliminary data.</text>
</comment>
<organism evidence="1 2">
    <name type="scientific">Lindgomyces ingoldianus</name>
    <dbReference type="NCBI Taxonomy" id="673940"/>
    <lineage>
        <taxon>Eukaryota</taxon>
        <taxon>Fungi</taxon>
        <taxon>Dikarya</taxon>
        <taxon>Ascomycota</taxon>
        <taxon>Pezizomycotina</taxon>
        <taxon>Dothideomycetes</taxon>
        <taxon>Pleosporomycetidae</taxon>
        <taxon>Pleosporales</taxon>
        <taxon>Lindgomycetaceae</taxon>
        <taxon>Lindgomyces</taxon>
    </lineage>
</organism>
<sequence>MDVFWTLPPVSRTITALAVVVSALGYSGMIDLMNYVFIKEYIITTQVVPQIWRLFTAFMITKPKFGILLDPYFLYQYGSGLETESSRFSQPGDFFVYTMFVGAVIVAIAGFFLNSYMFLQALSLAFAYTYAQDNPSRQVSFFIITFDAKYLPFSMLFLTFIIDGGDAALSQAAGLVAAHLYDFLTRIWPTFGGGRNYIFTPIMVKRWFGGRAGNVQARPYGTAQQGRQPADAGAARATGRSTGFGGQWDGRGPGRRLGEQ</sequence>
<protein>
    <submittedName>
        <fullName evidence="1">DER1-domain-containing protein</fullName>
    </submittedName>
</protein>
<keyword evidence="2" id="KW-1185">Reference proteome</keyword>
<proteinExistence type="predicted"/>
<reference evidence="1" key="1">
    <citation type="journal article" date="2020" name="Stud. Mycol.">
        <title>101 Dothideomycetes genomes: a test case for predicting lifestyles and emergence of pathogens.</title>
        <authorList>
            <person name="Haridas S."/>
            <person name="Albert R."/>
            <person name="Binder M."/>
            <person name="Bloem J."/>
            <person name="Labutti K."/>
            <person name="Salamov A."/>
            <person name="Andreopoulos B."/>
            <person name="Baker S."/>
            <person name="Barry K."/>
            <person name="Bills G."/>
            <person name="Bluhm B."/>
            <person name="Cannon C."/>
            <person name="Castanera R."/>
            <person name="Culley D."/>
            <person name="Daum C."/>
            <person name="Ezra D."/>
            <person name="Gonzalez J."/>
            <person name="Henrissat B."/>
            <person name="Kuo A."/>
            <person name="Liang C."/>
            <person name="Lipzen A."/>
            <person name="Lutzoni F."/>
            <person name="Magnuson J."/>
            <person name="Mondo S."/>
            <person name="Nolan M."/>
            <person name="Ohm R."/>
            <person name="Pangilinan J."/>
            <person name="Park H.-J."/>
            <person name="Ramirez L."/>
            <person name="Alfaro M."/>
            <person name="Sun H."/>
            <person name="Tritt A."/>
            <person name="Yoshinaga Y."/>
            <person name="Zwiers L.-H."/>
            <person name="Turgeon B."/>
            <person name="Goodwin S."/>
            <person name="Spatafora J."/>
            <person name="Crous P."/>
            <person name="Grigoriev I."/>
        </authorList>
    </citation>
    <scope>NUCLEOTIDE SEQUENCE</scope>
    <source>
        <strain evidence="1">ATCC 200398</strain>
    </source>
</reference>
<dbReference type="Proteomes" id="UP000799755">
    <property type="component" value="Unassembled WGS sequence"/>
</dbReference>
<evidence type="ECO:0000313" key="2">
    <source>
        <dbReference type="Proteomes" id="UP000799755"/>
    </source>
</evidence>
<evidence type="ECO:0000313" key="1">
    <source>
        <dbReference type="EMBL" id="KAF2474103.1"/>
    </source>
</evidence>
<accession>A0ACB6R4A8</accession>
<gene>
    <name evidence="1" type="ORF">BDR25DRAFT_216003</name>
</gene>
<name>A0ACB6R4A8_9PLEO</name>